<feature type="transmembrane region" description="Helical" evidence="6">
    <location>
        <begin position="276"/>
        <end position="296"/>
    </location>
</feature>
<evidence type="ECO:0000256" key="4">
    <source>
        <dbReference type="ARBA" id="ARBA00022989"/>
    </source>
</evidence>
<dbReference type="OrthoDB" id="9774361at2"/>
<protein>
    <submittedName>
        <fullName evidence="7">Sporulation integral membrane protein YtvI</fullName>
    </submittedName>
</protein>
<organism evidence="7 8">
    <name type="scientific">Acetohalobium arabaticum (strain ATCC 49924 / DSM 5501 / Z-7288)</name>
    <dbReference type="NCBI Taxonomy" id="574087"/>
    <lineage>
        <taxon>Bacteria</taxon>
        <taxon>Bacillati</taxon>
        <taxon>Bacillota</taxon>
        <taxon>Clostridia</taxon>
        <taxon>Halanaerobiales</taxon>
        <taxon>Halobacteroidaceae</taxon>
        <taxon>Acetohalobium</taxon>
    </lineage>
</organism>
<dbReference type="PANTHER" id="PTHR21716:SF68">
    <property type="entry name" value="TRANSPORT PROTEIN YTVI-RELATED"/>
    <property type="match status" value="1"/>
</dbReference>
<dbReference type="STRING" id="574087.Acear_1606"/>
<dbReference type="GO" id="GO:0016020">
    <property type="term" value="C:membrane"/>
    <property type="evidence" value="ECO:0007669"/>
    <property type="project" value="UniProtKB-SubCell"/>
</dbReference>
<evidence type="ECO:0000256" key="3">
    <source>
        <dbReference type="ARBA" id="ARBA00022692"/>
    </source>
</evidence>
<evidence type="ECO:0000313" key="7">
    <source>
        <dbReference type="EMBL" id="ADL13112.1"/>
    </source>
</evidence>
<feature type="transmembrane region" description="Helical" evidence="6">
    <location>
        <begin position="316"/>
        <end position="338"/>
    </location>
</feature>
<keyword evidence="8" id="KW-1185">Reference proteome</keyword>
<evidence type="ECO:0000313" key="8">
    <source>
        <dbReference type="Proteomes" id="UP000001661"/>
    </source>
</evidence>
<keyword evidence="3 6" id="KW-0812">Transmembrane</keyword>
<comment type="subcellular location">
    <subcellularLocation>
        <location evidence="1">Membrane</location>
        <topology evidence="1">Multi-pass membrane protein</topology>
    </subcellularLocation>
</comment>
<evidence type="ECO:0000256" key="2">
    <source>
        <dbReference type="ARBA" id="ARBA00009773"/>
    </source>
</evidence>
<accession>D9QRH1</accession>
<dbReference type="Proteomes" id="UP000001661">
    <property type="component" value="Chromosome"/>
</dbReference>
<dbReference type="RefSeq" id="WP_013278557.1">
    <property type="nucleotide sequence ID" value="NC_014378.1"/>
</dbReference>
<dbReference type="GO" id="GO:0055085">
    <property type="term" value="P:transmembrane transport"/>
    <property type="evidence" value="ECO:0007669"/>
    <property type="project" value="TreeGrafter"/>
</dbReference>
<feature type="transmembrane region" description="Helical" evidence="6">
    <location>
        <begin position="242"/>
        <end position="264"/>
    </location>
</feature>
<dbReference type="HOGENOM" id="CLU_031275_4_0_9"/>
<comment type="similarity">
    <text evidence="2">Belongs to the autoinducer-2 exporter (AI-2E) (TC 2.A.86) family.</text>
</comment>
<sequence>MKPTYKLGLGILGIALLSLIFFEYLLIYFLPFIIAFLIASLIEPIVELLQTKLRLNRGLAVTICLGIILIIIILLITIFLSRLFVELTKLANNIPEFKTLGARAQWVVKQNQNLSRLLLELELPETVKEVITQNLEHLYQQLRSMIQRGITTFLELLRGLPKFITILLVSLISTFFISRDKELINQTILRAFPRPWHKNINKLESEIMSAAIGFIRAELILISITTVLMITGLLLLGSDYAISLGLVAGLLDLIPVIGPSLVILPWAGYSMIIGDISFGVSLLAVLITVAVIRQLVEAKVIGENIGIHPLATLISMYLGVQILGIGGFFIGPAILILLRAIIRAGFASVLIE</sequence>
<evidence type="ECO:0000256" key="6">
    <source>
        <dbReference type="SAM" id="Phobius"/>
    </source>
</evidence>
<feature type="transmembrane region" description="Helical" evidence="6">
    <location>
        <begin position="217"/>
        <end position="236"/>
    </location>
</feature>
<dbReference type="NCBIfam" id="TIGR02872">
    <property type="entry name" value="spore_ytvI"/>
    <property type="match status" value="1"/>
</dbReference>
<keyword evidence="4 6" id="KW-1133">Transmembrane helix</keyword>
<feature type="transmembrane region" description="Helical" evidence="6">
    <location>
        <begin position="58"/>
        <end position="80"/>
    </location>
</feature>
<evidence type="ECO:0000256" key="1">
    <source>
        <dbReference type="ARBA" id="ARBA00004141"/>
    </source>
</evidence>
<dbReference type="AlphaFoldDB" id="D9QRH1"/>
<gene>
    <name evidence="7" type="ordered locus">Acear_1606</name>
</gene>
<dbReference type="eggNOG" id="COG0628">
    <property type="taxonomic scope" value="Bacteria"/>
</dbReference>
<keyword evidence="5 6" id="KW-0472">Membrane</keyword>
<dbReference type="InterPro" id="IPR002549">
    <property type="entry name" value="AI-2E-like"/>
</dbReference>
<dbReference type="InterPro" id="IPR014227">
    <property type="entry name" value="YtvI-like"/>
</dbReference>
<evidence type="ECO:0000256" key="5">
    <source>
        <dbReference type="ARBA" id="ARBA00023136"/>
    </source>
</evidence>
<feature type="transmembrane region" description="Helical" evidence="6">
    <location>
        <begin position="159"/>
        <end position="177"/>
    </location>
</feature>
<dbReference type="PANTHER" id="PTHR21716">
    <property type="entry name" value="TRANSMEMBRANE PROTEIN"/>
    <property type="match status" value="1"/>
</dbReference>
<name>D9QRH1_ACEAZ</name>
<dbReference type="KEGG" id="aar:Acear_1606"/>
<proteinExistence type="inferred from homology"/>
<feature type="transmembrane region" description="Helical" evidence="6">
    <location>
        <begin position="7"/>
        <end position="22"/>
    </location>
</feature>
<dbReference type="Pfam" id="PF01594">
    <property type="entry name" value="AI-2E_transport"/>
    <property type="match status" value="1"/>
</dbReference>
<dbReference type="EMBL" id="CP002105">
    <property type="protein sequence ID" value="ADL13112.1"/>
    <property type="molecule type" value="Genomic_DNA"/>
</dbReference>
<reference evidence="7 8" key="1">
    <citation type="journal article" date="2010" name="Stand. Genomic Sci.">
        <title>Complete genome sequence of Acetohalobium arabaticum type strain (Z-7288).</title>
        <authorList>
            <person name="Sikorski J."/>
            <person name="Lapidus A."/>
            <person name="Chertkov O."/>
            <person name="Lucas S."/>
            <person name="Copeland A."/>
            <person name="Glavina Del Rio T."/>
            <person name="Nolan M."/>
            <person name="Tice H."/>
            <person name="Cheng J.F."/>
            <person name="Han C."/>
            <person name="Brambilla E."/>
            <person name="Pitluck S."/>
            <person name="Liolios K."/>
            <person name="Ivanova N."/>
            <person name="Mavromatis K."/>
            <person name="Mikhailova N."/>
            <person name="Pati A."/>
            <person name="Bruce D."/>
            <person name="Detter C."/>
            <person name="Tapia R."/>
            <person name="Goodwin L."/>
            <person name="Chen A."/>
            <person name="Palaniappan K."/>
            <person name="Land M."/>
            <person name="Hauser L."/>
            <person name="Chang Y.J."/>
            <person name="Jeffries C.D."/>
            <person name="Rohde M."/>
            <person name="Goker M."/>
            <person name="Spring S."/>
            <person name="Woyke T."/>
            <person name="Bristow J."/>
            <person name="Eisen J.A."/>
            <person name="Markowitz V."/>
            <person name="Hugenholtz P."/>
            <person name="Kyrpides N.C."/>
            <person name="Klenk H.P."/>
        </authorList>
    </citation>
    <scope>NUCLEOTIDE SEQUENCE [LARGE SCALE GENOMIC DNA]</scope>
    <source>
        <strain evidence="8">ATCC 49924 / DSM 5501 / Z-7288</strain>
    </source>
</reference>